<feature type="region of interest" description="Disordered" evidence="10">
    <location>
        <begin position="530"/>
        <end position="549"/>
    </location>
</feature>
<dbReference type="SUPFAM" id="SSF52029">
    <property type="entry name" value="GroEL apical domain-like"/>
    <property type="match status" value="1"/>
</dbReference>
<dbReference type="InterPro" id="IPR002423">
    <property type="entry name" value="Cpn60/GroEL/TCP-1"/>
</dbReference>
<keyword evidence="4" id="KW-0963">Cytoplasm</keyword>
<evidence type="ECO:0000256" key="1">
    <source>
        <dbReference type="ARBA" id="ARBA00004496"/>
    </source>
</evidence>
<dbReference type="PRINTS" id="PR00304">
    <property type="entry name" value="TCOMPLEXTCP1"/>
</dbReference>
<dbReference type="InterPro" id="IPR017998">
    <property type="entry name" value="Chaperone_TCP-1"/>
</dbReference>
<dbReference type="Pfam" id="PF00300">
    <property type="entry name" value="His_Phos_1"/>
    <property type="match status" value="1"/>
</dbReference>
<dbReference type="PANTHER" id="PTHR31149:SF10">
    <property type="entry name" value="OS05G0100900 PROTEIN"/>
    <property type="match status" value="1"/>
</dbReference>
<name>A0AAV9DDT0_ACOCL</name>
<dbReference type="EMBL" id="JAUJYO010000014">
    <property type="protein sequence ID" value="KAK1299081.1"/>
    <property type="molecule type" value="Genomic_DNA"/>
</dbReference>
<evidence type="ECO:0000259" key="11">
    <source>
        <dbReference type="Pfam" id="PF23080"/>
    </source>
</evidence>
<evidence type="ECO:0000256" key="2">
    <source>
        <dbReference type="ARBA" id="ARBA00008020"/>
    </source>
</evidence>
<dbReference type="InterPro" id="IPR027410">
    <property type="entry name" value="TCP-1-like_intermed_sf"/>
</dbReference>
<proteinExistence type="inferred from homology"/>
<dbReference type="PROSITE" id="PS00995">
    <property type="entry name" value="TCP1_3"/>
    <property type="match status" value="1"/>
</dbReference>
<comment type="subcellular location">
    <subcellularLocation>
        <location evidence="1">Cytoplasm</location>
    </subcellularLocation>
</comment>
<keyword evidence="13" id="KW-1185">Reference proteome</keyword>
<dbReference type="Gene3D" id="3.30.260.10">
    <property type="entry name" value="TCP-1-like chaperonin intermediate domain"/>
    <property type="match status" value="1"/>
</dbReference>
<dbReference type="GO" id="GO:0051082">
    <property type="term" value="F:unfolded protein binding"/>
    <property type="evidence" value="ECO:0007669"/>
    <property type="project" value="InterPro"/>
</dbReference>
<evidence type="ECO:0000256" key="9">
    <source>
        <dbReference type="RuleBase" id="RU004191"/>
    </source>
</evidence>
<feature type="compositionally biased region" description="Polar residues" evidence="10">
    <location>
        <begin position="567"/>
        <end position="576"/>
    </location>
</feature>
<dbReference type="GO" id="GO:0005832">
    <property type="term" value="C:chaperonin-containing T-complex"/>
    <property type="evidence" value="ECO:0007669"/>
    <property type="project" value="UniProtKB-ARBA"/>
</dbReference>
<dbReference type="PANTHER" id="PTHR31149">
    <property type="entry name" value="EXPRESSED PROTEIN"/>
    <property type="match status" value="1"/>
</dbReference>
<dbReference type="GO" id="GO:0016887">
    <property type="term" value="F:ATP hydrolysis activity"/>
    <property type="evidence" value="ECO:0007669"/>
    <property type="project" value="InterPro"/>
</dbReference>
<evidence type="ECO:0000313" key="12">
    <source>
        <dbReference type="EMBL" id="KAK1299081.1"/>
    </source>
</evidence>
<dbReference type="SUPFAM" id="SSF54849">
    <property type="entry name" value="GroEL-intermediate domain like"/>
    <property type="match status" value="1"/>
</dbReference>
<organism evidence="12 13">
    <name type="scientific">Acorus calamus</name>
    <name type="common">Sweet flag</name>
    <dbReference type="NCBI Taxonomy" id="4465"/>
    <lineage>
        <taxon>Eukaryota</taxon>
        <taxon>Viridiplantae</taxon>
        <taxon>Streptophyta</taxon>
        <taxon>Embryophyta</taxon>
        <taxon>Tracheophyta</taxon>
        <taxon>Spermatophyta</taxon>
        <taxon>Magnoliopsida</taxon>
        <taxon>Liliopsida</taxon>
        <taxon>Acoraceae</taxon>
        <taxon>Acorus</taxon>
    </lineage>
</organism>
<accession>A0AAV9DDT0</accession>
<evidence type="ECO:0000256" key="8">
    <source>
        <dbReference type="RuleBase" id="RU004187"/>
    </source>
</evidence>
<dbReference type="InterPro" id="IPR002194">
    <property type="entry name" value="Chaperonin_TCP-1_CS"/>
</dbReference>
<evidence type="ECO:0000256" key="7">
    <source>
        <dbReference type="ARBA" id="ARBA00023186"/>
    </source>
</evidence>
<gene>
    <name evidence="12" type="ORF">QJS10_CPB14g00146</name>
</gene>
<dbReference type="GO" id="GO:0005886">
    <property type="term" value="C:plasma membrane"/>
    <property type="evidence" value="ECO:0007669"/>
    <property type="project" value="TreeGrafter"/>
</dbReference>
<dbReference type="SUPFAM" id="SSF48592">
    <property type="entry name" value="GroEL equatorial domain-like"/>
    <property type="match status" value="1"/>
</dbReference>
<dbReference type="Gene3D" id="3.50.7.10">
    <property type="entry name" value="GroEL"/>
    <property type="match status" value="1"/>
</dbReference>
<dbReference type="InterPro" id="IPR027413">
    <property type="entry name" value="GROEL-like_equatorial_sf"/>
</dbReference>
<dbReference type="GO" id="GO:0005524">
    <property type="term" value="F:ATP binding"/>
    <property type="evidence" value="ECO:0007669"/>
    <property type="project" value="UniProtKB-KW"/>
</dbReference>
<feature type="region of interest" description="Disordered" evidence="10">
    <location>
        <begin position="71"/>
        <end position="95"/>
    </location>
</feature>
<reference evidence="12" key="1">
    <citation type="journal article" date="2023" name="Nat. Commun.">
        <title>Diploid and tetraploid genomes of Acorus and the evolution of monocots.</title>
        <authorList>
            <person name="Ma L."/>
            <person name="Liu K.W."/>
            <person name="Li Z."/>
            <person name="Hsiao Y.Y."/>
            <person name="Qi Y."/>
            <person name="Fu T."/>
            <person name="Tang G.D."/>
            <person name="Zhang D."/>
            <person name="Sun W.H."/>
            <person name="Liu D.K."/>
            <person name="Li Y."/>
            <person name="Chen G.Z."/>
            <person name="Liu X.D."/>
            <person name="Liao X.Y."/>
            <person name="Jiang Y.T."/>
            <person name="Yu X."/>
            <person name="Hao Y."/>
            <person name="Huang J."/>
            <person name="Zhao X.W."/>
            <person name="Ke S."/>
            <person name="Chen Y.Y."/>
            <person name="Wu W.L."/>
            <person name="Hsu J.L."/>
            <person name="Lin Y.F."/>
            <person name="Huang M.D."/>
            <person name="Li C.Y."/>
            <person name="Huang L."/>
            <person name="Wang Z.W."/>
            <person name="Zhao X."/>
            <person name="Zhong W.Y."/>
            <person name="Peng D.H."/>
            <person name="Ahmad S."/>
            <person name="Lan S."/>
            <person name="Zhang J.S."/>
            <person name="Tsai W.C."/>
            <person name="Van de Peer Y."/>
            <person name="Liu Z.J."/>
        </authorList>
    </citation>
    <scope>NUCLEOTIDE SEQUENCE</scope>
    <source>
        <strain evidence="12">CP</strain>
    </source>
</reference>
<dbReference type="Gene3D" id="3.40.50.1240">
    <property type="entry name" value="Phosphoglycerate mutase-like"/>
    <property type="match status" value="1"/>
</dbReference>
<dbReference type="FunFam" id="1.10.560.10:FF:000034">
    <property type="entry name" value="T-complex protein 1 subunit gamma"/>
    <property type="match status" value="1"/>
</dbReference>
<comment type="caution">
    <text evidence="12">The sequence shown here is derived from an EMBL/GenBank/DDBJ whole genome shotgun (WGS) entry which is preliminary data.</text>
</comment>
<feature type="region of interest" description="Disordered" evidence="10">
    <location>
        <begin position="487"/>
        <end position="514"/>
    </location>
</feature>
<dbReference type="InterPro" id="IPR012719">
    <property type="entry name" value="Chap_CCT_gamma"/>
</dbReference>
<dbReference type="NCBIfam" id="TIGR02344">
    <property type="entry name" value="chap_CCT_gamma"/>
    <property type="match status" value="1"/>
</dbReference>
<dbReference type="SUPFAM" id="SSF53254">
    <property type="entry name" value="Phosphoglycerate mutase-like"/>
    <property type="match status" value="1"/>
</dbReference>
<comment type="similarity">
    <text evidence="2 8">Belongs to the TCP-1 chaperonin family.</text>
</comment>
<protein>
    <recommendedName>
        <fullName evidence="3 9">T-complex protein 1 subunit gamma</fullName>
    </recommendedName>
</protein>
<dbReference type="InterPro" id="IPR027409">
    <property type="entry name" value="GroEL-like_apical_dom_sf"/>
</dbReference>
<dbReference type="InterPro" id="IPR029033">
    <property type="entry name" value="His_PPase_superfam"/>
</dbReference>
<dbReference type="Proteomes" id="UP001180020">
    <property type="component" value="Unassembled WGS sequence"/>
</dbReference>
<dbReference type="FunFam" id="2.60.40.2700:FF:000001">
    <property type="entry name" value="Transmembrane protein"/>
    <property type="match status" value="1"/>
</dbReference>
<dbReference type="CDD" id="cd07067">
    <property type="entry name" value="HP_PGM_like"/>
    <property type="match status" value="1"/>
</dbReference>
<dbReference type="InterPro" id="IPR055474">
    <property type="entry name" value="DUF7046"/>
</dbReference>
<dbReference type="GO" id="GO:0140662">
    <property type="term" value="F:ATP-dependent protein folding chaperone"/>
    <property type="evidence" value="ECO:0007669"/>
    <property type="project" value="InterPro"/>
</dbReference>
<dbReference type="FunFam" id="3.50.7.10:FF:000005">
    <property type="entry name" value="T-complex protein 1 subunit gamma"/>
    <property type="match status" value="1"/>
</dbReference>
<feature type="region of interest" description="Disordered" evidence="10">
    <location>
        <begin position="1443"/>
        <end position="1470"/>
    </location>
</feature>
<evidence type="ECO:0000256" key="6">
    <source>
        <dbReference type="ARBA" id="ARBA00022840"/>
    </source>
</evidence>
<sequence length="1470" mass="161589">MDHRFEAAVGGGGIGSLAGRLSGLGIDDSSNEGILQVFNAVEAAENAIKQQVEENERLKGELERRTRELERYKLDSSTSQSAAAGLRDDPMPASYRAHRSASPVWNEAVRTRWMDPSFQQDPQGTQFLYQNEMPEKGPSSQPSTGSWHYRESRKMDGHLKPFPGGQNNLDNVGLPRLPAPPARSLPPSIYRNGEYDPRLSSDHGSMPVSETNNSIRMWKQEGQIRNEKCVLEKRIAYMRMAFDQQQQELVDAASKALSYRQDIIEENIRLTYALQAAQQERTTFVSSLLPLLAEYGLQPSTLDAQSVVSNLKIEEMIVILQFSDGSLGGFLMKVLVDISLSNLRSSWSSLRDDLTFPKPDRWLIDERHEDVPSEAACGLPRFCSEHCLILLKTGGEQEKLMITEEKLKESYYQIAPWHPDTFNNMNFAPQSPAHPFGTTLNVSNDKGLEIVPQTAYSEVHMPNFSPPIVQTARADWDVFGHPSNHVVSTDVPSKNIDHENLGRSPPPPRRDFAGQEMTGWGVATQDDSHNARFHEDSNNQNPPFKDLTRHSKAGDSVMVAPQREVESSVNQVSGSSPYLAPGLDEPSSSFSPYLPPVLEEPSSSFSEAADNDPLPAIEGLQISGEPFPGKELQASGYSINGTTSCNFEWVRYLEDGSVSYIEGAKQPIYLVTADDVDSYLAIEVQPLDDRKRKGGLVKVFANEQRKITCDPDMQEQIEGILSIGHTSYYVSLSAGVLDIWEQAILAIKREGYSIKCDGPRGVVVTEKFSPNTATTIPYGYPTEFVIHGSGGNDHLLRTTDSSYYLVRAGESEFERLGTINTNPVAKTSMDSGLSEEGKEQTLAAAVSLRRAGACGGSCWIWPSITQRAYQTAEIIAAVNGIDRSHIVPEYSFLDARGLGAFEGQSLDSVSEVYASDSISPNIKPPPMYDGTPNESVSDVFVRVTQLMSVIETQYSGDTIVIISPDSDNLTILQAGLIGLDLRSEVSLCLMITGIVVTNDGNAILRELDIAHPAAKSMIELSRTQDEEVGDGTTSVIVLAGEMLHVAEAFIDKRFHPTVICRAYNKALEDALAVLDKLLCPLIQLIDLAIDATSTVGVDLGQGLREVDIKKYIKVEKVPGGQLEDSKVLKGVMFNKDVVAPGKMRRKIVNPRIILLDCPLEYKKGENQTNAELVREEDWAVLLKMEEEYIENLCVQILKFKPDLVITEKGLSDLACHYFSKAGVSAIRRLRKTDNNRIAKACGAVVVNRPEELQESDVGTGAGLFEVKKIGDEFFAFIVECKDPKACTVLLRGASKDLLNEVERNLQDAMSVARNILKNPKLVPGGGATELTVSATLKQKSSSIEGIEKWPYEAAAVAFEAIPRTLAQNCGVNVIRTMTALQGKHANGENAWVGIDGNTGVITDMKERKIWDAYNVKQQTFKTAIEAACMLLRIDDIVSGIKKKQAPGAGQAPKPQIEGEGDADNEQMIPE</sequence>
<reference evidence="12" key="2">
    <citation type="submission" date="2023-06" db="EMBL/GenBank/DDBJ databases">
        <authorList>
            <person name="Ma L."/>
            <person name="Liu K.-W."/>
            <person name="Li Z."/>
            <person name="Hsiao Y.-Y."/>
            <person name="Qi Y."/>
            <person name="Fu T."/>
            <person name="Tang G."/>
            <person name="Zhang D."/>
            <person name="Sun W.-H."/>
            <person name="Liu D.-K."/>
            <person name="Li Y."/>
            <person name="Chen G.-Z."/>
            <person name="Liu X.-D."/>
            <person name="Liao X.-Y."/>
            <person name="Jiang Y.-T."/>
            <person name="Yu X."/>
            <person name="Hao Y."/>
            <person name="Huang J."/>
            <person name="Zhao X.-W."/>
            <person name="Ke S."/>
            <person name="Chen Y.-Y."/>
            <person name="Wu W.-L."/>
            <person name="Hsu J.-L."/>
            <person name="Lin Y.-F."/>
            <person name="Huang M.-D."/>
            <person name="Li C.-Y."/>
            <person name="Huang L."/>
            <person name="Wang Z.-W."/>
            <person name="Zhao X."/>
            <person name="Zhong W.-Y."/>
            <person name="Peng D.-H."/>
            <person name="Ahmad S."/>
            <person name="Lan S."/>
            <person name="Zhang J.-S."/>
            <person name="Tsai W.-C."/>
            <person name="Van De Peer Y."/>
            <person name="Liu Z.-J."/>
        </authorList>
    </citation>
    <scope>NUCLEOTIDE SEQUENCE</scope>
    <source>
        <strain evidence="12">CP</strain>
        <tissue evidence="12">Leaves</tissue>
    </source>
</reference>
<dbReference type="Pfam" id="PF23080">
    <property type="entry name" value="DUF7046"/>
    <property type="match status" value="1"/>
</dbReference>
<evidence type="ECO:0000256" key="5">
    <source>
        <dbReference type="ARBA" id="ARBA00022741"/>
    </source>
</evidence>
<evidence type="ECO:0000256" key="4">
    <source>
        <dbReference type="ARBA" id="ARBA00022490"/>
    </source>
</evidence>
<feature type="domain" description="DUF7046" evidence="11">
    <location>
        <begin position="735"/>
        <end position="802"/>
    </location>
</feature>
<feature type="region of interest" description="Disordered" evidence="10">
    <location>
        <begin position="562"/>
        <end position="608"/>
    </location>
</feature>
<dbReference type="PROSITE" id="PS00751">
    <property type="entry name" value="TCP1_2"/>
    <property type="match status" value="1"/>
</dbReference>
<dbReference type="Gene3D" id="1.10.560.10">
    <property type="entry name" value="GroEL-like equatorial domain"/>
    <property type="match status" value="2"/>
</dbReference>
<evidence type="ECO:0000256" key="10">
    <source>
        <dbReference type="SAM" id="MobiDB-lite"/>
    </source>
</evidence>
<evidence type="ECO:0000256" key="3">
    <source>
        <dbReference type="ARBA" id="ARBA00017187"/>
    </source>
</evidence>
<dbReference type="InterPro" id="IPR013078">
    <property type="entry name" value="His_Pase_superF_clade-1"/>
</dbReference>
<dbReference type="Gene3D" id="2.60.40.2700">
    <property type="match status" value="1"/>
</dbReference>
<dbReference type="CDD" id="cd03337">
    <property type="entry name" value="TCP1_gamma"/>
    <property type="match status" value="1"/>
</dbReference>
<evidence type="ECO:0000313" key="13">
    <source>
        <dbReference type="Proteomes" id="UP001180020"/>
    </source>
</evidence>
<dbReference type="Pfam" id="PF00118">
    <property type="entry name" value="Cpn60_TCP1"/>
    <property type="match status" value="1"/>
</dbReference>
<keyword evidence="6 8" id="KW-0067">ATP-binding</keyword>
<keyword evidence="7 8" id="KW-0143">Chaperone</keyword>
<keyword evidence="5 8" id="KW-0547">Nucleotide-binding</keyword>